<protein>
    <recommendedName>
        <fullName evidence="3">MarR family transcriptional regulator</fullName>
    </recommendedName>
</protein>
<dbReference type="InterPro" id="IPR036390">
    <property type="entry name" value="WH_DNA-bd_sf"/>
</dbReference>
<evidence type="ECO:0000313" key="1">
    <source>
        <dbReference type="EMBL" id="RVQ68772.1"/>
    </source>
</evidence>
<gene>
    <name evidence="1" type="ORF">EKN06_00620</name>
</gene>
<accession>A0A437GZR0</accession>
<sequence length="140" mass="15435">MLGDRQPGPMDRRSLGRLLLKLRNSRHDHLEPELFSNASWDILLTLFVEGDAGRKPLPIKAICQDAKIPLATGERWLTLLSEQGLIQKERGAANPNAGMVVLSQEGISSMERYIDSAGAAIYAMFVDIRLDAEIDGHLVA</sequence>
<dbReference type="SUPFAM" id="SSF46785">
    <property type="entry name" value="Winged helix' DNA-binding domain"/>
    <property type="match status" value="1"/>
</dbReference>
<dbReference type="Proteomes" id="UP000283003">
    <property type="component" value="Unassembled WGS sequence"/>
</dbReference>
<dbReference type="InterPro" id="IPR036388">
    <property type="entry name" value="WH-like_DNA-bd_sf"/>
</dbReference>
<dbReference type="EMBL" id="RXOL01000001">
    <property type="protein sequence ID" value="RVQ68772.1"/>
    <property type="molecule type" value="Genomic_DNA"/>
</dbReference>
<comment type="caution">
    <text evidence="1">The sequence shown here is derived from an EMBL/GenBank/DDBJ whole genome shotgun (WGS) entry which is preliminary data.</text>
</comment>
<keyword evidence="2" id="KW-1185">Reference proteome</keyword>
<organism evidence="1 2">
    <name type="scientific">Croceicoccus ponticola</name>
    <dbReference type="NCBI Taxonomy" id="2217664"/>
    <lineage>
        <taxon>Bacteria</taxon>
        <taxon>Pseudomonadati</taxon>
        <taxon>Pseudomonadota</taxon>
        <taxon>Alphaproteobacteria</taxon>
        <taxon>Sphingomonadales</taxon>
        <taxon>Erythrobacteraceae</taxon>
        <taxon>Croceicoccus</taxon>
    </lineage>
</organism>
<dbReference type="AlphaFoldDB" id="A0A437GZR0"/>
<evidence type="ECO:0000313" key="2">
    <source>
        <dbReference type="Proteomes" id="UP000283003"/>
    </source>
</evidence>
<name>A0A437GZR0_9SPHN</name>
<evidence type="ECO:0008006" key="3">
    <source>
        <dbReference type="Google" id="ProtNLM"/>
    </source>
</evidence>
<dbReference type="RefSeq" id="WP_127610958.1">
    <property type="nucleotide sequence ID" value="NZ_RXOL01000001.1"/>
</dbReference>
<dbReference type="Gene3D" id="1.10.10.10">
    <property type="entry name" value="Winged helix-like DNA-binding domain superfamily/Winged helix DNA-binding domain"/>
    <property type="match status" value="1"/>
</dbReference>
<dbReference type="OrthoDB" id="7594920at2"/>
<proteinExistence type="predicted"/>
<reference evidence="1 2" key="1">
    <citation type="submission" date="2018-12" db="EMBL/GenBank/DDBJ databases">
        <title>Croceicoccus ponticola sp. nov., a lipolytic bacterium isolated from seawater.</title>
        <authorList>
            <person name="Yoon J.-H."/>
        </authorList>
    </citation>
    <scope>NUCLEOTIDE SEQUENCE [LARGE SCALE GENOMIC DNA]</scope>
    <source>
        <strain evidence="1 2">GM-16</strain>
    </source>
</reference>